<dbReference type="Gene3D" id="3.90.640.10">
    <property type="entry name" value="Actin, Chain A, domain 4"/>
    <property type="match status" value="1"/>
</dbReference>
<dbReference type="EMBL" id="QGNW01000061">
    <property type="protein sequence ID" value="RVX04288.1"/>
    <property type="molecule type" value="Genomic_DNA"/>
</dbReference>
<name>A0A438J5Q3_VITVI</name>
<proteinExistence type="predicted"/>
<evidence type="ECO:0000313" key="2">
    <source>
        <dbReference type="Proteomes" id="UP000288805"/>
    </source>
</evidence>
<comment type="caution">
    <text evidence="1">The sequence shown here is derived from an EMBL/GenBank/DDBJ whole genome shotgun (WGS) entry which is preliminary data.</text>
</comment>
<dbReference type="Proteomes" id="UP000288805">
    <property type="component" value="Unassembled WGS sequence"/>
</dbReference>
<accession>A0A438J5Q3</accession>
<dbReference type="AlphaFoldDB" id="A0A438J5Q3"/>
<evidence type="ECO:0000313" key="1">
    <source>
        <dbReference type="EMBL" id="RVX04288.1"/>
    </source>
</evidence>
<sequence length="63" mass="7397">MCRLKTLFEVARKVKEMYCYTSSDIVKEFNKHDKEPGKYISIGGASNRRQEHHTLVMLAMNDF</sequence>
<gene>
    <name evidence="1" type="primary">ARP3_9</name>
    <name evidence="1" type="ORF">CK203_018380</name>
</gene>
<reference evidence="1 2" key="1">
    <citation type="journal article" date="2018" name="PLoS Genet.">
        <title>Population sequencing reveals clonal diversity and ancestral inbreeding in the grapevine cultivar Chardonnay.</title>
        <authorList>
            <person name="Roach M.J."/>
            <person name="Johnson D.L."/>
            <person name="Bohlmann J."/>
            <person name="van Vuuren H.J."/>
            <person name="Jones S.J."/>
            <person name="Pretorius I.S."/>
            <person name="Schmidt S.A."/>
            <person name="Borneman A.R."/>
        </authorList>
    </citation>
    <scope>NUCLEOTIDE SEQUENCE [LARGE SCALE GENOMIC DNA]</scope>
    <source>
        <strain evidence="2">cv. Chardonnay</strain>
        <tissue evidence="1">Leaf</tissue>
    </source>
</reference>
<protein>
    <submittedName>
        <fullName evidence="1">Actin-related protein 3</fullName>
    </submittedName>
</protein>
<organism evidence="1 2">
    <name type="scientific">Vitis vinifera</name>
    <name type="common">Grape</name>
    <dbReference type="NCBI Taxonomy" id="29760"/>
    <lineage>
        <taxon>Eukaryota</taxon>
        <taxon>Viridiplantae</taxon>
        <taxon>Streptophyta</taxon>
        <taxon>Embryophyta</taxon>
        <taxon>Tracheophyta</taxon>
        <taxon>Spermatophyta</taxon>
        <taxon>Magnoliopsida</taxon>
        <taxon>eudicotyledons</taxon>
        <taxon>Gunneridae</taxon>
        <taxon>Pentapetalae</taxon>
        <taxon>rosids</taxon>
        <taxon>Vitales</taxon>
        <taxon>Vitaceae</taxon>
        <taxon>Viteae</taxon>
        <taxon>Vitis</taxon>
    </lineage>
</organism>